<dbReference type="EMBL" id="JAYKBW010000100">
    <property type="protein sequence ID" value="MEB3076504.1"/>
    <property type="molecule type" value="Genomic_DNA"/>
</dbReference>
<comment type="caution">
    <text evidence="1">The sequence shown here is derived from an EMBL/GenBank/DDBJ whole genome shotgun (WGS) entry which is preliminary data.</text>
</comment>
<organism evidence="1 2">
    <name type="scientific">Capnocytophaga gingivalis</name>
    <dbReference type="NCBI Taxonomy" id="1017"/>
    <lineage>
        <taxon>Bacteria</taxon>
        <taxon>Pseudomonadati</taxon>
        <taxon>Bacteroidota</taxon>
        <taxon>Flavobacteriia</taxon>
        <taxon>Flavobacteriales</taxon>
        <taxon>Flavobacteriaceae</taxon>
        <taxon>Capnocytophaga</taxon>
    </lineage>
</organism>
<gene>
    <name evidence="1" type="ORF">VJJ08_14605</name>
</gene>
<dbReference type="Proteomes" id="UP001311730">
    <property type="component" value="Unassembled WGS sequence"/>
</dbReference>
<evidence type="ECO:0000313" key="1">
    <source>
        <dbReference type="EMBL" id="MEB3076504.1"/>
    </source>
</evidence>
<accession>A0ABU5ZC09</accession>
<feature type="non-terminal residue" evidence="1">
    <location>
        <position position="66"/>
    </location>
</feature>
<name>A0ABU5ZC09_9FLAO</name>
<dbReference type="RefSeq" id="WP_323984462.1">
    <property type="nucleotide sequence ID" value="NZ_JAYKBW010000100.1"/>
</dbReference>
<sequence>TDYEYSIDGGVTYTTFSNTPGGTPGIYVTEVDVPVFFDHKKVKVRSKLSGCQSTLTTSPASLPGAN</sequence>
<keyword evidence="2" id="KW-1185">Reference proteome</keyword>
<feature type="non-terminal residue" evidence="1">
    <location>
        <position position="1"/>
    </location>
</feature>
<proteinExistence type="predicted"/>
<evidence type="ECO:0000313" key="2">
    <source>
        <dbReference type="Proteomes" id="UP001311730"/>
    </source>
</evidence>
<protein>
    <submittedName>
        <fullName evidence="1">Uncharacterized protein</fullName>
    </submittedName>
</protein>
<reference evidence="1 2" key="1">
    <citation type="submission" date="2023-12" db="EMBL/GenBank/DDBJ databases">
        <title>Genomic sequences of Capnocytophaga and Parvimonas strains.</title>
        <authorList>
            <person name="Watt R.M."/>
            <person name="Wang M."/>
            <person name="Yang T."/>
            <person name="Tong W.M."/>
        </authorList>
    </citation>
    <scope>NUCLEOTIDE SEQUENCE [LARGE SCALE GENOMIC DNA]</scope>
    <source>
        <strain evidence="1 2">CCUG 13096</strain>
    </source>
</reference>